<dbReference type="Gene3D" id="3.50.30.30">
    <property type="match status" value="1"/>
</dbReference>
<dbReference type="eggNOG" id="KOG0800">
    <property type="taxonomic scope" value="Eukaryota"/>
</dbReference>
<feature type="region of interest" description="Disordered" evidence="13">
    <location>
        <begin position="638"/>
        <end position="710"/>
    </location>
</feature>
<feature type="compositionally biased region" description="Basic and acidic residues" evidence="13">
    <location>
        <begin position="151"/>
        <end position="163"/>
    </location>
</feature>
<keyword evidence="10 14" id="KW-1133">Transmembrane helix</keyword>
<evidence type="ECO:0000256" key="14">
    <source>
        <dbReference type="SAM" id="Phobius"/>
    </source>
</evidence>
<evidence type="ECO:0000313" key="16">
    <source>
        <dbReference type="EMBL" id="EUC47047.1"/>
    </source>
</evidence>
<dbReference type="FunFam" id="3.30.40.10:FF:000364">
    <property type="entry name" value="Protease-associated PA domain protein"/>
    <property type="match status" value="1"/>
</dbReference>
<evidence type="ECO:0000256" key="9">
    <source>
        <dbReference type="ARBA" id="ARBA00022833"/>
    </source>
</evidence>
<reference evidence="16 17" key="1">
    <citation type="journal article" date="2013" name="PLoS Genet.">
        <title>Comparative genome structure, secondary metabolite, and effector coding capacity across Cochliobolus pathogens.</title>
        <authorList>
            <person name="Condon B.J."/>
            <person name="Leng Y."/>
            <person name="Wu D."/>
            <person name="Bushley K.E."/>
            <person name="Ohm R.A."/>
            <person name="Otillar R."/>
            <person name="Martin J."/>
            <person name="Schackwitz W."/>
            <person name="Grimwood J."/>
            <person name="MohdZainudin N."/>
            <person name="Xue C."/>
            <person name="Wang R."/>
            <person name="Manning V.A."/>
            <person name="Dhillon B."/>
            <person name="Tu Z.J."/>
            <person name="Steffenson B.J."/>
            <person name="Salamov A."/>
            <person name="Sun H."/>
            <person name="Lowry S."/>
            <person name="LaButti K."/>
            <person name="Han J."/>
            <person name="Copeland A."/>
            <person name="Lindquist E."/>
            <person name="Barry K."/>
            <person name="Schmutz J."/>
            <person name="Baker S.E."/>
            <person name="Ciuffetti L.M."/>
            <person name="Grigoriev I.V."/>
            <person name="Zhong S."/>
            <person name="Turgeon B.G."/>
        </authorList>
    </citation>
    <scope>NUCLEOTIDE SEQUENCE [LARGE SCALE GENOMIC DNA]</scope>
    <source>
        <strain evidence="16 17">ATCC 44560</strain>
    </source>
</reference>
<keyword evidence="8" id="KW-0833">Ubl conjugation pathway</keyword>
<dbReference type="SUPFAM" id="SSF52025">
    <property type="entry name" value="PA domain"/>
    <property type="match status" value="1"/>
</dbReference>
<accession>W6Z5K4</accession>
<dbReference type="GO" id="GO:0061630">
    <property type="term" value="F:ubiquitin protein ligase activity"/>
    <property type="evidence" value="ECO:0007669"/>
    <property type="project" value="UniProtKB-EC"/>
</dbReference>
<dbReference type="SMART" id="SM00184">
    <property type="entry name" value="RING"/>
    <property type="match status" value="1"/>
</dbReference>
<evidence type="ECO:0000256" key="2">
    <source>
        <dbReference type="ARBA" id="ARBA00004141"/>
    </source>
</evidence>
<evidence type="ECO:0000256" key="4">
    <source>
        <dbReference type="ARBA" id="ARBA00022679"/>
    </source>
</evidence>
<evidence type="ECO:0000256" key="3">
    <source>
        <dbReference type="ARBA" id="ARBA00012483"/>
    </source>
</evidence>
<feature type="region of interest" description="Disordered" evidence="13">
    <location>
        <begin position="504"/>
        <end position="571"/>
    </location>
</feature>
<proteinExistence type="predicted"/>
<dbReference type="GO" id="GO:0016020">
    <property type="term" value="C:membrane"/>
    <property type="evidence" value="ECO:0007669"/>
    <property type="project" value="UniProtKB-SubCell"/>
</dbReference>
<dbReference type="Proteomes" id="UP000054032">
    <property type="component" value="Unassembled WGS sequence"/>
</dbReference>
<evidence type="ECO:0000313" key="17">
    <source>
        <dbReference type="Proteomes" id="UP000054032"/>
    </source>
</evidence>
<feature type="compositionally biased region" description="Polar residues" evidence="13">
    <location>
        <begin position="642"/>
        <end position="674"/>
    </location>
</feature>
<evidence type="ECO:0000259" key="15">
    <source>
        <dbReference type="PROSITE" id="PS50089"/>
    </source>
</evidence>
<dbReference type="GeneID" id="19127833"/>
<dbReference type="Pfam" id="PF02225">
    <property type="entry name" value="PA"/>
    <property type="match status" value="1"/>
</dbReference>
<dbReference type="CDD" id="cd04813">
    <property type="entry name" value="PA_1"/>
    <property type="match status" value="1"/>
</dbReference>
<keyword evidence="5 14" id="KW-0812">Transmembrane</keyword>
<evidence type="ECO:0000256" key="5">
    <source>
        <dbReference type="ARBA" id="ARBA00022692"/>
    </source>
</evidence>
<keyword evidence="4" id="KW-0808">Transferase</keyword>
<dbReference type="EMBL" id="KI963957">
    <property type="protein sequence ID" value="EUC47047.1"/>
    <property type="molecule type" value="Genomic_DNA"/>
</dbReference>
<keyword evidence="11 14" id="KW-0472">Membrane</keyword>
<evidence type="ECO:0000256" key="13">
    <source>
        <dbReference type="SAM" id="MobiDB-lite"/>
    </source>
</evidence>
<comment type="catalytic activity">
    <reaction evidence="1">
        <text>S-ubiquitinyl-[E2 ubiquitin-conjugating enzyme]-L-cysteine + [acceptor protein]-L-lysine = [E2 ubiquitin-conjugating enzyme]-L-cysteine + N(6)-ubiquitinyl-[acceptor protein]-L-lysine.</text>
        <dbReference type="EC" id="2.3.2.27"/>
    </reaction>
</comment>
<dbReference type="GO" id="GO:0016567">
    <property type="term" value="P:protein ubiquitination"/>
    <property type="evidence" value="ECO:0007669"/>
    <property type="project" value="TreeGrafter"/>
</dbReference>
<keyword evidence="7 12" id="KW-0863">Zinc-finger</keyword>
<evidence type="ECO:0000256" key="11">
    <source>
        <dbReference type="ARBA" id="ARBA00023136"/>
    </source>
</evidence>
<dbReference type="HOGENOM" id="CLU_007230_0_0_1"/>
<dbReference type="KEGG" id="bor:COCMIDRAFT_91206"/>
<dbReference type="Gene3D" id="3.30.40.10">
    <property type="entry name" value="Zinc/RING finger domain, C3HC4 (zinc finger)"/>
    <property type="match status" value="1"/>
</dbReference>
<evidence type="ECO:0000256" key="6">
    <source>
        <dbReference type="ARBA" id="ARBA00022723"/>
    </source>
</evidence>
<evidence type="ECO:0000256" key="7">
    <source>
        <dbReference type="ARBA" id="ARBA00022771"/>
    </source>
</evidence>
<name>W6Z5K4_COCMI</name>
<dbReference type="InterPro" id="IPR001841">
    <property type="entry name" value="Znf_RING"/>
</dbReference>
<dbReference type="EC" id="2.3.2.27" evidence="3"/>
<dbReference type="InterPro" id="IPR046450">
    <property type="entry name" value="PA_dom_sf"/>
</dbReference>
<feature type="transmembrane region" description="Helical" evidence="14">
    <location>
        <begin position="458"/>
        <end position="478"/>
    </location>
</feature>
<evidence type="ECO:0000256" key="1">
    <source>
        <dbReference type="ARBA" id="ARBA00000900"/>
    </source>
</evidence>
<protein>
    <recommendedName>
        <fullName evidence="3">RING-type E3 ubiquitin transferase</fullName>
        <ecNumber evidence="3">2.3.2.27</ecNumber>
    </recommendedName>
</protein>
<dbReference type="PANTHER" id="PTHR45977">
    <property type="entry name" value="TARGET OF ERK KINASE MPK-1"/>
    <property type="match status" value="1"/>
</dbReference>
<keyword evidence="17" id="KW-1185">Reference proteome</keyword>
<gene>
    <name evidence="16" type="ORF">COCMIDRAFT_91206</name>
</gene>
<evidence type="ECO:0000256" key="10">
    <source>
        <dbReference type="ARBA" id="ARBA00022989"/>
    </source>
</evidence>
<dbReference type="Pfam" id="PF13639">
    <property type="entry name" value="zf-RING_2"/>
    <property type="match status" value="1"/>
</dbReference>
<feature type="region of interest" description="Disordered" evidence="13">
    <location>
        <begin position="296"/>
        <end position="316"/>
    </location>
</feature>
<dbReference type="AlphaFoldDB" id="W6Z5K4"/>
<feature type="compositionally biased region" description="Low complexity" evidence="13">
    <location>
        <begin position="506"/>
        <end position="533"/>
    </location>
</feature>
<dbReference type="SUPFAM" id="SSF57850">
    <property type="entry name" value="RING/U-box"/>
    <property type="match status" value="1"/>
</dbReference>
<feature type="compositionally biased region" description="Basic and acidic residues" evidence="13">
    <location>
        <begin position="560"/>
        <end position="569"/>
    </location>
</feature>
<evidence type="ECO:0000256" key="12">
    <source>
        <dbReference type="PROSITE-ProRule" id="PRU00175"/>
    </source>
</evidence>
<dbReference type="PANTHER" id="PTHR45977:SF4">
    <property type="entry name" value="RING-TYPE DOMAIN-CONTAINING PROTEIN"/>
    <property type="match status" value="1"/>
</dbReference>
<feature type="region of interest" description="Disordered" evidence="13">
    <location>
        <begin position="151"/>
        <end position="175"/>
    </location>
</feature>
<dbReference type="STRING" id="930090.W6Z5K4"/>
<keyword evidence="6" id="KW-0479">Metal-binding</keyword>
<feature type="compositionally biased region" description="Basic and acidic residues" evidence="13">
    <location>
        <begin position="534"/>
        <end position="544"/>
    </location>
</feature>
<dbReference type="GO" id="GO:0008270">
    <property type="term" value="F:zinc ion binding"/>
    <property type="evidence" value="ECO:0007669"/>
    <property type="project" value="UniProtKB-KW"/>
</dbReference>
<dbReference type="OrthoDB" id="5357315at2759"/>
<dbReference type="InterPro" id="IPR013083">
    <property type="entry name" value="Znf_RING/FYVE/PHD"/>
</dbReference>
<dbReference type="RefSeq" id="XP_007686426.1">
    <property type="nucleotide sequence ID" value="XM_007688236.1"/>
</dbReference>
<dbReference type="GO" id="GO:0006511">
    <property type="term" value="P:ubiquitin-dependent protein catabolic process"/>
    <property type="evidence" value="ECO:0007669"/>
    <property type="project" value="TreeGrafter"/>
</dbReference>
<organism evidence="16 17">
    <name type="scientific">Bipolaris oryzae ATCC 44560</name>
    <dbReference type="NCBI Taxonomy" id="930090"/>
    <lineage>
        <taxon>Eukaryota</taxon>
        <taxon>Fungi</taxon>
        <taxon>Dikarya</taxon>
        <taxon>Ascomycota</taxon>
        <taxon>Pezizomycotina</taxon>
        <taxon>Dothideomycetes</taxon>
        <taxon>Pleosporomycetidae</taxon>
        <taxon>Pleosporales</taxon>
        <taxon>Pleosporineae</taxon>
        <taxon>Pleosporaceae</taxon>
        <taxon>Bipolaris</taxon>
    </lineage>
</organism>
<dbReference type="CDD" id="cd16454">
    <property type="entry name" value="RING-H2_PA-TM-RING"/>
    <property type="match status" value="1"/>
</dbReference>
<sequence>MRPLRLIVSLSTSLAAFTIVLYMILGSSVDADQGSISSTSSPGRFKALFSFASPGSLFPPSAIISLTDDNSTFFLARPAAFGPLLPKEGLSGPLWVGSGFDDDTIGAEGELGCSDVPGWHDDGDDFVTTPQTTANTRNKLRNTMLGKDVTPKDKVFESGRDSSDDVVTDDGTDDHLQPHGFKAHAQPGGLHADIQSLQESAEITGKIVLLKRGGCGFLAKVQWAQSRGGIAVIVGDDVRGGALVRMYAKGDTSNITIPSLFTSHTTAHLLSSLMPNERVLTDAAQNSPDYIQKAAKESGPAADDKEYNHKTTKGTATTSQTGWLHSFMALFRVGFSENAPKAGSRRPPTSGNLEWLEMDSLNNDDKPIETKATVPFSMPKKASGGVVTGEQDWRVPNILQTSANGGQKATATTSMAAMSNGNELPTNNGYINTQAQHKGLWVTLTPTNVSSSPFFDTLLVLVVSPLVTLTVVYVLLLLRSRIRRRRWRAPKSVVERLPVRTYQTISDSPSSSAASLPADSPTTPLLQPLPSRSRSLDSRSRSSSDSDVPGASSSVQHGPRGREQKKRESGLAAWRRRYGGRQKECVVCLEEYVDGVSQVMSLPCGHEFHADCITPWLVTRRRTCPICKGDVVRSLSWRHDQLQSASPTRSSQPPTGGEDVQTQAAESHDMSPSASRPVPTPGSAQTSPRPTDDVEAGWTRDDSYRSPVSSLRELASSVSTVVWRGFDAVRNTTGFQRSPPEEVDRNR</sequence>
<feature type="domain" description="RING-type" evidence="15">
    <location>
        <begin position="585"/>
        <end position="628"/>
    </location>
</feature>
<dbReference type="PROSITE" id="PS50089">
    <property type="entry name" value="ZF_RING_2"/>
    <property type="match status" value="1"/>
</dbReference>
<evidence type="ECO:0000256" key="8">
    <source>
        <dbReference type="ARBA" id="ARBA00022786"/>
    </source>
</evidence>
<dbReference type="InterPro" id="IPR003137">
    <property type="entry name" value="PA_domain"/>
</dbReference>
<comment type="subcellular location">
    <subcellularLocation>
        <location evidence="2">Membrane</location>
        <topology evidence="2">Multi-pass membrane protein</topology>
    </subcellularLocation>
</comment>
<keyword evidence="9" id="KW-0862">Zinc</keyword>